<dbReference type="InterPro" id="IPR040442">
    <property type="entry name" value="Pyrv_kinase-like_dom_sf"/>
</dbReference>
<dbReference type="GO" id="GO:0000287">
    <property type="term" value="F:magnesium ion binding"/>
    <property type="evidence" value="ECO:0007669"/>
    <property type="project" value="TreeGrafter"/>
</dbReference>
<organism evidence="11 12">
    <name type="scientific">Lentisphaera araneosa HTCC2155</name>
    <dbReference type="NCBI Taxonomy" id="313628"/>
    <lineage>
        <taxon>Bacteria</taxon>
        <taxon>Pseudomonadati</taxon>
        <taxon>Lentisphaerota</taxon>
        <taxon>Lentisphaeria</taxon>
        <taxon>Lentisphaerales</taxon>
        <taxon>Lentisphaeraceae</taxon>
        <taxon>Lentisphaera</taxon>
    </lineage>
</organism>
<dbReference type="NCBIfam" id="TIGR00222">
    <property type="entry name" value="panB"/>
    <property type="match status" value="1"/>
</dbReference>
<dbReference type="UniPathway" id="UPA00028">
    <property type="reaction ID" value="UER00003"/>
</dbReference>
<keyword evidence="7 10" id="KW-0479">Metal-binding</keyword>
<dbReference type="GO" id="GO:0032259">
    <property type="term" value="P:methylation"/>
    <property type="evidence" value="ECO:0007669"/>
    <property type="project" value="UniProtKB-KW"/>
</dbReference>
<dbReference type="STRING" id="313628.LNTAR_20968"/>
<evidence type="ECO:0000256" key="5">
    <source>
        <dbReference type="ARBA" id="ARBA00022679"/>
    </source>
</evidence>
<comment type="subcellular location">
    <subcellularLocation>
        <location evidence="7">Cytoplasm</location>
    </subcellularLocation>
</comment>
<dbReference type="HAMAP" id="MF_00156">
    <property type="entry name" value="PanB"/>
    <property type="match status" value="1"/>
</dbReference>
<keyword evidence="4 7" id="KW-0566">Pantothenate biosynthesis</keyword>
<protein>
    <recommendedName>
        <fullName evidence="7">3-methyl-2-oxobutanoate hydroxymethyltransferase</fullName>
        <ecNumber evidence="7">2.1.2.11</ecNumber>
    </recommendedName>
    <alternativeName>
        <fullName evidence="7">Ketopantoate hydroxymethyltransferase</fullName>
        <shortName evidence="7">KPHMT</shortName>
    </alternativeName>
</protein>
<dbReference type="GO" id="GO:0005737">
    <property type="term" value="C:cytoplasm"/>
    <property type="evidence" value="ECO:0007669"/>
    <property type="project" value="UniProtKB-SubCell"/>
</dbReference>
<evidence type="ECO:0000256" key="8">
    <source>
        <dbReference type="PIRSR" id="PIRSR000388-1"/>
    </source>
</evidence>
<comment type="similarity">
    <text evidence="2 7">Belongs to the PanB family.</text>
</comment>
<dbReference type="EMBL" id="ABCK01000008">
    <property type="protein sequence ID" value="EDM27718.1"/>
    <property type="molecule type" value="Genomic_DNA"/>
</dbReference>
<dbReference type="GO" id="GO:0008168">
    <property type="term" value="F:methyltransferase activity"/>
    <property type="evidence" value="ECO:0007669"/>
    <property type="project" value="UniProtKB-KW"/>
</dbReference>
<evidence type="ECO:0000313" key="12">
    <source>
        <dbReference type="Proteomes" id="UP000004947"/>
    </source>
</evidence>
<keyword evidence="7 10" id="KW-0460">Magnesium</keyword>
<evidence type="ECO:0000256" key="4">
    <source>
        <dbReference type="ARBA" id="ARBA00022655"/>
    </source>
</evidence>
<dbReference type="InterPro" id="IPR015813">
    <property type="entry name" value="Pyrv/PenolPyrv_kinase-like_dom"/>
</dbReference>
<evidence type="ECO:0000256" key="6">
    <source>
        <dbReference type="ARBA" id="ARBA00056497"/>
    </source>
</evidence>
<evidence type="ECO:0000256" key="1">
    <source>
        <dbReference type="ARBA" id="ARBA00005033"/>
    </source>
</evidence>
<dbReference type="PANTHER" id="PTHR20881">
    <property type="entry name" value="3-METHYL-2-OXOBUTANOATE HYDROXYMETHYLTRANSFERASE"/>
    <property type="match status" value="1"/>
</dbReference>
<gene>
    <name evidence="7" type="primary">panB</name>
    <name evidence="11" type="ORF">LNTAR_20968</name>
</gene>
<dbReference type="eggNOG" id="COG0413">
    <property type="taxonomic scope" value="Bacteria"/>
</dbReference>
<comment type="function">
    <text evidence="6 7">Catalyzes the reversible reaction in which hydroxymethyl group from 5,10-methylenetetrahydrofolate is transferred onto alpha-ketoisovalerate to form ketopantoate.</text>
</comment>
<feature type="binding site" evidence="7 10">
    <location>
        <position position="83"/>
    </location>
    <ligand>
        <name>Mg(2+)</name>
        <dbReference type="ChEBI" id="CHEBI:18420"/>
    </ligand>
</feature>
<dbReference type="PANTHER" id="PTHR20881:SF0">
    <property type="entry name" value="3-METHYL-2-OXOBUTANOATE HYDROXYMETHYLTRANSFERASE"/>
    <property type="match status" value="1"/>
</dbReference>
<evidence type="ECO:0000256" key="2">
    <source>
        <dbReference type="ARBA" id="ARBA00008676"/>
    </source>
</evidence>
<feature type="binding site" evidence="7 10">
    <location>
        <position position="44"/>
    </location>
    <ligand>
        <name>Mg(2+)</name>
        <dbReference type="ChEBI" id="CHEBI:18420"/>
    </ligand>
</feature>
<sequence length="264" mass="28450">MRNTVSDIWKLYKSGEKIACVTAYDSTSALLADRAGVDLLLVGDSLGMTVLGHETTVPVSLEDCLRHSAAVVRGSEKALVVADMPFMSYHGSSHEALKNASRFMQESLASSVKIEGGEEVAELVKLMVQGGVPVMGHIGLLPQAVLVKGGYKVRGRSKEDEEQLLKDALALQEAGAFAIVMECVKDDAAQRIVSALDIPIIGIGSGLACDGQVQVMHDVLGLDPRFTPRHARKYLNLAEQIEGAFGQYKDDVKSSSFPSNENWY</sequence>
<dbReference type="GO" id="GO:0015940">
    <property type="term" value="P:pantothenate biosynthetic process"/>
    <property type="evidence" value="ECO:0007669"/>
    <property type="project" value="UniProtKB-UniRule"/>
</dbReference>
<comment type="subunit">
    <text evidence="3 7">Homodecamer; pentamer of dimers.</text>
</comment>
<evidence type="ECO:0000256" key="9">
    <source>
        <dbReference type="PIRSR" id="PIRSR000388-2"/>
    </source>
</evidence>
<evidence type="ECO:0000256" key="3">
    <source>
        <dbReference type="ARBA" id="ARBA00011424"/>
    </source>
</evidence>
<dbReference type="EC" id="2.1.2.11" evidence="7"/>
<keyword evidence="5 7" id="KW-0808">Transferase</keyword>
<feature type="binding site" evidence="7 9">
    <location>
        <position position="113"/>
    </location>
    <ligand>
        <name>3-methyl-2-oxobutanoate</name>
        <dbReference type="ChEBI" id="CHEBI:11851"/>
    </ligand>
</feature>
<feature type="binding site" evidence="7 10">
    <location>
        <position position="115"/>
    </location>
    <ligand>
        <name>Mg(2+)</name>
        <dbReference type="ChEBI" id="CHEBI:18420"/>
    </ligand>
</feature>
<keyword evidence="12" id="KW-1185">Reference proteome</keyword>
<dbReference type="AlphaFoldDB" id="A6DLB6"/>
<comment type="pathway">
    <text evidence="1 7">Cofactor biosynthesis; (R)-pantothenate biosynthesis; (R)-pantoate from 3-methyl-2-oxobutanoate: step 1/2.</text>
</comment>
<keyword evidence="7" id="KW-0963">Cytoplasm</keyword>
<proteinExistence type="inferred from homology"/>
<comment type="caution">
    <text evidence="11">The sequence shown here is derived from an EMBL/GenBank/DDBJ whole genome shotgun (WGS) entry which is preliminary data.</text>
</comment>
<dbReference type="Pfam" id="PF02548">
    <property type="entry name" value="Pantoate_transf"/>
    <property type="match status" value="1"/>
</dbReference>
<feature type="binding site" evidence="7 9">
    <location>
        <begin position="44"/>
        <end position="45"/>
    </location>
    <ligand>
        <name>3-methyl-2-oxobutanoate</name>
        <dbReference type="ChEBI" id="CHEBI:11851"/>
    </ligand>
</feature>
<evidence type="ECO:0000313" key="11">
    <source>
        <dbReference type="EMBL" id="EDM27718.1"/>
    </source>
</evidence>
<feature type="binding site" evidence="7 9">
    <location>
        <position position="83"/>
    </location>
    <ligand>
        <name>3-methyl-2-oxobutanoate</name>
        <dbReference type="ChEBI" id="CHEBI:11851"/>
    </ligand>
</feature>
<evidence type="ECO:0000256" key="10">
    <source>
        <dbReference type="PIRSR" id="PIRSR000388-3"/>
    </source>
</evidence>
<dbReference type="NCBIfam" id="NF001452">
    <property type="entry name" value="PRK00311.1"/>
    <property type="match status" value="1"/>
</dbReference>
<dbReference type="FunFam" id="3.20.20.60:FF:000003">
    <property type="entry name" value="3-methyl-2-oxobutanoate hydroxymethyltransferase"/>
    <property type="match status" value="1"/>
</dbReference>
<dbReference type="Gene3D" id="3.20.20.60">
    <property type="entry name" value="Phosphoenolpyruvate-binding domains"/>
    <property type="match status" value="1"/>
</dbReference>
<feature type="active site" description="Proton acceptor" evidence="7 8">
    <location>
        <position position="182"/>
    </location>
</feature>
<dbReference type="SUPFAM" id="SSF51621">
    <property type="entry name" value="Phosphoenolpyruvate/pyruvate domain"/>
    <property type="match status" value="1"/>
</dbReference>
<keyword evidence="11" id="KW-0489">Methyltransferase</keyword>
<dbReference type="GO" id="GO:0003864">
    <property type="term" value="F:3-methyl-2-oxobutanoate hydroxymethyltransferase activity"/>
    <property type="evidence" value="ECO:0007669"/>
    <property type="project" value="UniProtKB-UniRule"/>
</dbReference>
<comment type="cofactor">
    <cofactor evidence="7 10">
        <name>Mg(2+)</name>
        <dbReference type="ChEBI" id="CHEBI:18420"/>
    </cofactor>
    <text evidence="7 10">Binds 1 Mg(2+) ion per subunit.</text>
</comment>
<dbReference type="PIRSF" id="PIRSF000388">
    <property type="entry name" value="Pantoate_hydroxy_MeTrfase"/>
    <property type="match status" value="1"/>
</dbReference>
<dbReference type="CDD" id="cd06557">
    <property type="entry name" value="KPHMT-like"/>
    <property type="match status" value="1"/>
</dbReference>
<dbReference type="Proteomes" id="UP000004947">
    <property type="component" value="Unassembled WGS sequence"/>
</dbReference>
<accession>A6DLB6</accession>
<dbReference type="InterPro" id="IPR003700">
    <property type="entry name" value="Pantoate_hydroxy_MeTrfase"/>
</dbReference>
<reference evidence="11 12" key="1">
    <citation type="journal article" date="2010" name="J. Bacteriol.">
        <title>Genome sequence of Lentisphaera araneosa HTCC2155T, the type species of the order Lentisphaerales in the phylum Lentisphaerae.</title>
        <authorList>
            <person name="Thrash J.C."/>
            <person name="Cho J.C."/>
            <person name="Vergin K.L."/>
            <person name="Morris R.M."/>
            <person name="Giovannoni S.J."/>
        </authorList>
    </citation>
    <scope>NUCLEOTIDE SEQUENCE [LARGE SCALE GENOMIC DNA]</scope>
    <source>
        <strain evidence="11 12">HTCC2155</strain>
    </source>
</reference>
<evidence type="ECO:0000256" key="7">
    <source>
        <dbReference type="HAMAP-Rule" id="MF_00156"/>
    </source>
</evidence>
<name>A6DLB6_9BACT</name>
<comment type="catalytic activity">
    <reaction evidence="7">
        <text>(6R)-5,10-methylene-5,6,7,8-tetrahydrofolate + 3-methyl-2-oxobutanoate + H2O = 2-dehydropantoate + (6S)-5,6,7,8-tetrahydrofolate</text>
        <dbReference type="Rhea" id="RHEA:11824"/>
        <dbReference type="ChEBI" id="CHEBI:11561"/>
        <dbReference type="ChEBI" id="CHEBI:11851"/>
        <dbReference type="ChEBI" id="CHEBI:15377"/>
        <dbReference type="ChEBI" id="CHEBI:15636"/>
        <dbReference type="ChEBI" id="CHEBI:57453"/>
        <dbReference type="EC" id="2.1.2.11"/>
    </reaction>
</comment>